<gene>
    <name evidence="3" type="ORF">BD833_102472</name>
</gene>
<evidence type="ECO:0000313" key="4">
    <source>
        <dbReference type="Proteomes" id="UP000322499"/>
    </source>
</evidence>
<keyword evidence="2" id="KW-0472">Membrane</keyword>
<sequence length="160" mass="16442">MTEDRSTPSRPPRGLADRLFGPTAAQPAPRPARPHGEAPPSLRRAALAVGVESAAFTLGVLVLLYLTLTGSPESVPRAVAEVVLAALAAGVLGAGAAGLWRVAGWARGPVIALQLFLGLTGFTLAFPAQLPLIGLPILALVGTVLYLLATPESRLAYADH</sequence>
<reference evidence="3 4" key="1">
    <citation type="submission" date="2019-07" db="EMBL/GenBank/DDBJ databases">
        <title>Genomic Encyclopedia of Archaeal and Bacterial Type Strains, Phase II (KMG-II): from individual species to whole genera.</title>
        <authorList>
            <person name="Goeker M."/>
        </authorList>
    </citation>
    <scope>NUCLEOTIDE SEQUENCE [LARGE SCALE GENOMIC DNA]</scope>
    <source>
        <strain evidence="3 4">DSM 46842</strain>
    </source>
</reference>
<feature type="region of interest" description="Disordered" evidence="1">
    <location>
        <begin position="1"/>
        <end position="39"/>
    </location>
</feature>
<comment type="caution">
    <text evidence="3">The sequence shown here is derived from an EMBL/GenBank/DDBJ whole genome shotgun (WGS) entry which is preliminary data.</text>
</comment>
<dbReference type="EMBL" id="VNHW01000002">
    <property type="protein sequence ID" value="TYP89993.1"/>
    <property type="molecule type" value="Genomic_DNA"/>
</dbReference>
<keyword evidence="2" id="KW-1133">Transmembrane helix</keyword>
<feature type="transmembrane region" description="Helical" evidence="2">
    <location>
        <begin position="45"/>
        <end position="66"/>
    </location>
</feature>
<protein>
    <submittedName>
        <fullName evidence="3">Uncharacterized protein</fullName>
    </submittedName>
</protein>
<dbReference type="Proteomes" id="UP000322499">
    <property type="component" value="Unassembled WGS sequence"/>
</dbReference>
<name>A0A5S5D1T9_9ACTN</name>
<keyword evidence="4" id="KW-1185">Reference proteome</keyword>
<dbReference type="RefSeq" id="WP_166532020.1">
    <property type="nucleotide sequence ID" value="NZ_VNHW01000002.1"/>
</dbReference>
<feature type="transmembrane region" description="Helical" evidence="2">
    <location>
        <begin position="132"/>
        <end position="149"/>
    </location>
</feature>
<keyword evidence="2" id="KW-0812">Transmembrane</keyword>
<accession>A0A5S5D1T9</accession>
<evidence type="ECO:0000256" key="2">
    <source>
        <dbReference type="SAM" id="Phobius"/>
    </source>
</evidence>
<proteinExistence type="predicted"/>
<evidence type="ECO:0000313" key="3">
    <source>
        <dbReference type="EMBL" id="TYP89993.1"/>
    </source>
</evidence>
<evidence type="ECO:0000256" key="1">
    <source>
        <dbReference type="SAM" id="MobiDB-lite"/>
    </source>
</evidence>
<feature type="transmembrane region" description="Helical" evidence="2">
    <location>
        <begin position="78"/>
        <end position="103"/>
    </location>
</feature>
<dbReference type="AlphaFoldDB" id="A0A5S5D1T9"/>
<organism evidence="3 4">
    <name type="scientific">Blastococcus xanthinilyticus</name>
    <dbReference type="NCBI Taxonomy" id="1564164"/>
    <lineage>
        <taxon>Bacteria</taxon>
        <taxon>Bacillati</taxon>
        <taxon>Actinomycetota</taxon>
        <taxon>Actinomycetes</taxon>
        <taxon>Geodermatophilales</taxon>
        <taxon>Geodermatophilaceae</taxon>
        <taxon>Blastococcus</taxon>
    </lineage>
</organism>
<feature type="transmembrane region" description="Helical" evidence="2">
    <location>
        <begin position="110"/>
        <end position="126"/>
    </location>
</feature>